<dbReference type="PANTHER" id="PTHR43569:SF2">
    <property type="entry name" value="AMIDOHYDROLASE-RELATED DOMAIN-CONTAINING PROTEIN"/>
    <property type="match status" value="1"/>
</dbReference>
<dbReference type="AlphaFoldDB" id="A0A0F5L6E4"/>
<dbReference type="Pfam" id="PF04909">
    <property type="entry name" value="Amidohydro_2"/>
    <property type="match status" value="1"/>
</dbReference>
<evidence type="ECO:0000256" key="1">
    <source>
        <dbReference type="ARBA" id="ARBA00038310"/>
    </source>
</evidence>
<dbReference type="PATRIC" id="fig|361041.3.peg.2177"/>
<dbReference type="STRING" id="361041.VW35_13950"/>
<dbReference type="GO" id="GO:0016787">
    <property type="term" value="F:hydrolase activity"/>
    <property type="evidence" value="ECO:0007669"/>
    <property type="project" value="UniProtKB-KW"/>
</dbReference>
<dbReference type="EMBL" id="LAJG01000024">
    <property type="protein sequence ID" value="KKB77764.1"/>
    <property type="molecule type" value="Genomic_DNA"/>
</dbReference>
<dbReference type="Proteomes" id="UP000033514">
    <property type="component" value="Unassembled WGS sequence"/>
</dbReference>
<dbReference type="OrthoDB" id="9787654at2"/>
<dbReference type="InterPro" id="IPR052350">
    <property type="entry name" value="Metallo-dep_Lactonases"/>
</dbReference>
<evidence type="ECO:0000259" key="2">
    <source>
        <dbReference type="Pfam" id="PF04909"/>
    </source>
</evidence>
<comment type="caution">
    <text evidence="3">The sequence shown here is derived from an EMBL/GenBank/DDBJ whole genome shotgun (WGS) entry which is preliminary data.</text>
</comment>
<dbReference type="RefSeq" id="WP_046143687.1">
    <property type="nucleotide sequence ID" value="NZ_LAJG01000024.1"/>
</dbReference>
<organism evidence="3 4">
    <name type="scientific">Devosia soli</name>
    <dbReference type="NCBI Taxonomy" id="361041"/>
    <lineage>
        <taxon>Bacteria</taxon>
        <taxon>Pseudomonadati</taxon>
        <taxon>Pseudomonadota</taxon>
        <taxon>Alphaproteobacteria</taxon>
        <taxon>Hyphomicrobiales</taxon>
        <taxon>Devosiaceae</taxon>
        <taxon>Devosia</taxon>
    </lineage>
</organism>
<dbReference type="InterPro" id="IPR006680">
    <property type="entry name" value="Amidohydro-rel"/>
</dbReference>
<dbReference type="SUPFAM" id="SSF51556">
    <property type="entry name" value="Metallo-dependent hydrolases"/>
    <property type="match status" value="1"/>
</dbReference>
<evidence type="ECO:0000313" key="4">
    <source>
        <dbReference type="Proteomes" id="UP000033514"/>
    </source>
</evidence>
<keyword evidence="4" id="KW-1185">Reference proteome</keyword>
<sequence length="276" mass="30654">MRIIDTHLHLIYPDRLSYPWLKGAPAINRPWPADTYWAEVKTLGIEQALHMEVDVAEPDIESETAFVLGLPGIVGCVAACRPELADFPRQLDRLLAIGGTRIKGLRRILHEVDDAVSTPQLFADNLGRLALHGLTFDLCLRADQLHLGLALARKLPEVTFILDHCGNPDINGIGLDPWRADLRAIAGLPNVQGKVSGIANHCDPDWTTETLRPYVEHVIDSFGWDRVVFGSDYPVVTKTGTLTRWVESLREIVGSDSAENQQKLFAGNAERIYRLA</sequence>
<protein>
    <submittedName>
        <fullName evidence="3">Amidohydrolase</fullName>
    </submittedName>
</protein>
<dbReference type="PANTHER" id="PTHR43569">
    <property type="entry name" value="AMIDOHYDROLASE"/>
    <property type="match status" value="1"/>
</dbReference>
<reference evidence="3 4" key="1">
    <citation type="submission" date="2015-03" db="EMBL/GenBank/DDBJ databases">
        <authorList>
            <person name="Hassan Y.I."/>
            <person name="Lepp D."/>
            <person name="Zhou T."/>
        </authorList>
    </citation>
    <scope>NUCLEOTIDE SEQUENCE [LARGE SCALE GENOMIC DNA]</scope>
    <source>
        <strain evidence="3 4">GH2-10</strain>
    </source>
</reference>
<proteinExistence type="inferred from homology"/>
<dbReference type="InterPro" id="IPR032466">
    <property type="entry name" value="Metal_Hydrolase"/>
</dbReference>
<feature type="domain" description="Amidohydrolase-related" evidence="2">
    <location>
        <begin position="4"/>
        <end position="275"/>
    </location>
</feature>
<name>A0A0F5L6E4_9HYPH</name>
<evidence type="ECO:0000313" key="3">
    <source>
        <dbReference type="EMBL" id="KKB77764.1"/>
    </source>
</evidence>
<gene>
    <name evidence="3" type="ORF">VW35_13950</name>
</gene>
<comment type="similarity">
    <text evidence="1">Belongs to the metallo-dependent hydrolases superfamily.</text>
</comment>
<dbReference type="Gene3D" id="3.20.20.140">
    <property type="entry name" value="Metal-dependent hydrolases"/>
    <property type="match status" value="1"/>
</dbReference>
<accession>A0A0F5L6E4</accession>
<keyword evidence="3" id="KW-0378">Hydrolase</keyword>